<reference evidence="1 2" key="1">
    <citation type="submission" date="2018-05" db="EMBL/GenBank/DDBJ databases">
        <title>The draft genome of strain NS-104.</title>
        <authorList>
            <person name="Hang P."/>
            <person name="Jiang J."/>
        </authorList>
    </citation>
    <scope>NUCLEOTIDE SEQUENCE [LARGE SCALE GENOMIC DNA]</scope>
    <source>
        <strain evidence="1 2">NS-104</strain>
    </source>
</reference>
<dbReference type="OrthoDB" id="9811595at2"/>
<dbReference type="AlphaFoldDB" id="A0A2U2DK15"/>
<organism evidence="1 2">
    <name type="scientific">Metarhizobium album</name>
    <dbReference type="NCBI Taxonomy" id="2182425"/>
    <lineage>
        <taxon>Bacteria</taxon>
        <taxon>Pseudomonadati</taxon>
        <taxon>Pseudomonadota</taxon>
        <taxon>Alphaproteobacteria</taxon>
        <taxon>Hyphomicrobiales</taxon>
        <taxon>Rhizobiaceae</taxon>
        <taxon>Metarhizobium</taxon>
    </lineage>
</organism>
<evidence type="ECO:0000313" key="2">
    <source>
        <dbReference type="Proteomes" id="UP000245252"/>
    </source>
</evidence>
<comment type="caution">
    <text evidence="1">The sequence shown here is derived from an EMBL/GenBank/DDBJ whole genome shotgun (WGS) entry which is preliminary data.</text>
</comment>
<sequence>MVRGRRRRNMGTIGTFKKDGGTYEGVIESITSAALPARIVPVQSKPNAEAPDYRVYRGKSEVGAAWRKKTRSGDRYLLVTLDDPAFAHPIQCRLTRVEEDYVLFWTRK</sequence>
<dbReference type="Proteomes" id="UP000245252">
    <property type="component" value="Unassembled WGS sequence"/>
</dbReference>
<proteinExistence type="predicted"/>
<protein>
    <submittedName>
        <fullName evidence="1">DUF736 domain-containing protein</fullName>
    </submittedName>
</protein>
<dbReference type="EMBL" id="QFBC01000014">
    <property type="protein sequence ID" value="PWE53645.1"/>
    <property type="molecule type" value="Genomic_DNA"/>
</dbReference>
<gene>
    <name evidence="1" type="ORF">DEM27_24150</name>
</gene>
<evidence type="ECO:0000313" key="1">
    <source>
        <dbReference type="EMBL" id="PWE53645.1"/>
    </source>
</evidence>
<dbReference type="Pfam" id="PF05284">
    <property type="entry name" value="DUF736"/>
    <property type="match status" value="1"/>
</dbReference>
<keyword evidence="2" id="KW-1185">Reference proteome</keyword>
<accession>A0A2U2DK15</accession>
<dbReference type="InterPro" id="IPR007948">
    <property type="entry name" value="DUF736"/>
</dbReference>
<name>A0A2U2DK15_9HYPH</name>